<protein>
    <submittedName>
        <fullName evidence="1">Peroxidase</fullName>
    </submittedName>
</protein>
<keyword evidence="2" id="KW-1185">Reference proteome</keyword>
<evidence type="ECO:0000313" key="1">
    <source>
        <dbReference type="EMBL" id="KAJ4724111.1"/>
    </source>
</evidence>
<sequence length="250" mass="26907">MHRTLFLVFFSKRSSLIFELVPASSGFISMIVLLMVVMGRFCWTTLPTIDSEKQSRASNNSARGFDVVDDMKAALESACPGIVSCADILAIAAEQAVALSGGPSWAVLLGRRDGTTANRTLANQNIPSPFDTLPQLKAKFLNVGLNDNVDLVALSGAHTFGRAQCRTFSQRLFNFSNTGNPDPTLNPTLLATLQQLCPQGGNGSVITNLDPTTPNAFDKNYFSNLQLNNGLLQSDQELFSTPGADTDCHC</sequence>
<evidence type="ECO:0000313" key="2">
    <source>
        <dbReference type="Proteomes" id="UP001164539"/>
    </source>
</evidence>
<organism evidence="1 2">
    <name type="scientific">Melia azedarach</name>
    <name type="common">Chinaberry tree</name>
    <dbReference type="NCBI Taxonomy" id="155640"/>
    <lineage>
        <taxon>Eukaryota</taxon>
        <taxon>Viridiplantae</taxon>
        <taxon>Streptophyta</taxon>
        <taxon>Embryophyta</taxon>
        <taxon>Tracheophyta</taxon>
        <taxon>Spermatophyta</taxon>
        <taxon>Magnoliopsida</taxon>
        <taxon>eudicotyledons</taxon>
        <taxon>Gunneridae</taxon>
        <taxon>Pentapetalae</taxon>
        <taxon>rosids</taxon>
        <taxon>malvids</taxon>
        <taxon>Sapindales</taxon>
        <taxon>Meliaceae</taxon>
        <taxon>Melia</taxon>
    </lineage>
</organism>
<keyword evidence="1" id="KW-0575">Peroxidase</keyword>
<reference evidence="1 2" key="1">
    <citation type="journal article" date="2023" name="Science">
        <title>Complex scaffold remodeling in plant triterpene biosynthesis.</title>
        <authorList>
            <person name="De La Pena R."/>
            <person name="Hodgson H."/>
            <person name="Liu J.C."/>
            <person name="Stephenson M.J."/>
            <person name="Martin A.C."/>
            <person name="Owen C."/>
            <person name="Harkess A."/>
            <person name="Leebens-Mack J."/>
            <person name="Jimenez L.E."/>
            <person name="Osbourn A."/>
            <person name="Sattely E.S."/>
        </authorList>
    </citation>
    <scope>NUCLEOTIDE SEQUENCE [LARGE SCALE GENOMIC DNA]</scope>
    <source>
        <strain evidence="2">cv. JPN11</strain>
        <tissue evidence="1">Leaf</tissue>
    </source>
</reference>
<proteinExistence type="predicted"/>
<dbReference type="Proteomes" id="UP001164539">
    <property type="component" value="Chromosome 2"/>
</dbReference>
<comment type="caution">
    <text evidence="1">The sequence shown here is derived from an EMBL/GenBank/DDBJ whole genome shotgun (WGS) entry which is preliminary data.</text>
</comment>
<accession>A0ACC1YKZ8</accession>
<dbReference type="EMBL" id="CM051395">
    <property type="protein sequence ID" value="KAJ4724111.1"/>
    <property type="molecule type" value="Genomic_DNA"/>
</dbReference>
<name>A0ACC1YKZ8_MELAZ</name>
<keyword evidence="1" id="KW-0560">Oxidoreductase</keyword>
<gene>
    <name evidence="1" type="ORF">OWV82_003134</name>
</gene>